<dbReference type="InterPro" id="IPR001810">
    <property type="entry name" value="F-box_dom"/>
</dbReference>
<evidence type="ECO:0000313" key="3">
    <source>
        <dbReference type="Proteomes" id="UP000230233"/>
    </source>
</evidence>
<dbReference type="InterPro" id="IPR040161">
    <property type="entry name" value="FB224"/>
</dbReference>
<feature type="domain" description="F-box" evidence="1">
    <location>
        <begin position="74"/>
        <end position="121"/>
    </location>
</feature>
<name>A0A2G5SI16_9PELO</name>
<dbReference type="AlphaFoldDB" id="A0A2G5SI16"/>
<dbReference type="Pfam" id="PF17906">
    <property type="entry name" value="HTH_48"/>
    <property type="match status" value="1"/>
</dbReference>
<accession>A0A2G5SI16</accession>
<dbReference type="CDD" id="cd22150">
    <property type="entry name" value="F-box_CeFBXA-like"/>
    <property type="match status" value="1"/>
</dbReference>
<evidence type="ECO:0000313" key="2">
    <source>
        <dbReference type="EMBL" id="PIC14704.1"/>
    </source>
</evidence>
<evidence type="ECO:0000259" key="1">
    <source>
        <dbReference type="PROSITE" id="PS50181"/>
    </source>
</evidence>
<dbReference type="GO" id="GO:0045087">
    <property type="term" value="P:innate immune response"/>
    <property type="evidence" value="ECO:0007669"/>
    <property type="project" value="TreeGrafter"/>
</dbReference>
<comment type="caution">
    <text evidence="2">The sequence shown here is derived from an EMBL/GenBank/DDBJ whole genome shotgun (WGS) entry which is preliminary data.</text>
</comment>
<dbReference type="PROSITE" id="PS50181">
    <property type="entry name" value="FBOX"/>
    <property type="match status" value="1"/>
</dbReference>
<sequence length="283" mass="33369">MEQAPAIIKNNDQSLKTCILYEVLEKKPIFDSYRNFCNLVGQDAMEYPEFEFWYYRFYHGQVDFDYDRSADPVPKTLMDIPISSLYKITEHLDTVERTYLRSMNKAIKDIADSHAPSFDKMEITAYGGCSMEWRLDNNAFHCYRKNKGCVLQKPNGSKIKSRDSYLKTKHIEFRSLLKVEDLGRFSHLKSLKCELQFPEPEGFQRIRDIISSFEKLESCELTFSKFENEVQFRRIAEALGVEIPFGPLQIIKHRYQIPESNEYLEFKMEDEDHSSSIKIVKIR</sequence>
<keyword evidence="3" id="KW-1185">Reference proteome</keyword>
<dbReference type="PANTHER" id="PTHR23015">
    <property type="entry name" value="UNCHARACTERIZED C.ELEGANS PROTEIN"/>
    <property type="match status" value="1"/>
</dbReference>
<protein>
    <recommendedName>
        <fullName evidence="1">F-box domain-containing protein</fullName>
    </recommendedName>
</protein>
<dbReference type="EMBL" id="PDUG01000007">
    <property type="protein sequence ID" value="PIC14704.1"/>
    <property type="molecule type" value="Genomic_DNA"/>
</dbReference>
<reference evidence="3" key="1">
    <citation type="submission" date="2017-10" db="EMBL/GenBank/DDBJ databases">
        <title>Rapid genome shrinkage in a self-fertile nematode reveals novel sperm competition proteins.</title>
        <authorList>
            <person name="Yin D."/>
            <person name="Schwarz E.M."/>
            <person name="Thomas C.G."/>
            <person name="Felde R.L."/>
            <person name="Korf I.F."/>
            <person name="Cutter A.D."/>
            <person name="Schartner C.M."/>
            <person name="Ralston E.J."/>
            <person name="Meyer B.J."/>
            <person name="Haag E.S."/>
        </authorList>
    </citation>
    <scope>NUCLEOTIDE SEQUENCE [LARGE SCALE GENOMIC DNA]</scope>
    <source>
        <strain evidence="3">JU1422</strain>
    </source>
</reference>
<dbReference type="PANTHER" id="PTHR23015:SF4">
    <property type="entry name" value="DUF38 DOMAIN-CONTAINING PROTEIN-RELATED"/>
    <property type="match status" value="1"/>
</dbReference>
<dbReference type="InterPro" id="IPR041426">
    <property type="entry name" value="Mos1_HTH"/>
</dbReference>
<dbReference type="OrthoDB" id="3256413at2759"/>
<gene>
    <name evidence="2" type="ORF">B9Z55_026924</name>
</gene>
<proteinExistence type="predicted"/>
<dbReference type="Proteomes" id="UP000230233">
    <property type="component" value="Unassembled WGS sequence"/>
</dbReference>
<organism evidence="2 3">
    <name type="scientific">Caenorhabditis nigoni</name>
    <dbReference type="NCBI Taxonomy" id="1611254"/>
    <lineage>
        <taxon>Eukaryota</taxon>
        <taxon>Metazoa</taxon>
        <taxon>Ecdysozoa</taxon>
        <taxon>Nematoda</taxon>
        <taxon>Chromadorea</taxon>
        <taxon>Rhabditida</taxon>
        <taxon>Rhabditina</taxon>
        <taxon>Rhabditomorpha</taxon>
        <taxon>Rhabditoidea</taxon>
        <taxon>Rhabditidae</taxon>
        <taxon>Peloderinae</taxon>
        <taxon>Caenorhabditis</taxon>
    </lineage>
</organism>